<feature type="region of interest" description="Disordered" evidence="1">
    <location>
        <begin position="244"/>
        <end position="266"/>
    </location>
</feature>
<keyword evidence="2" id="KW-0472">Membrane</keyword>
<feature type="transmembrane region" description="Helical" evidence="2">
    <location>
        <begin position="26"/>
        <end position="44"/>
    </location>
</feature>
<keyword evidence="2" id="KW-1133">Transmembrane helix</keyword>
<feature type="transmembrane region" description="Helical" evidence="2">
    <location>
        <begin position="100"/>
        <end position="119"/>
    </location>
</feature>
<proteinExistence type="predicted"/>
<sequence length="266" mass="28210">MSLSPLWGAVIGWRFLGDILPLRTKLAVAGALVSIGLIFAPRVVSGTETEEHHPRPNRLAGNLVAIVTGVGLAGYGNAVRYASKRHPQLPTQVAQIFSNLNALVVCLVIETASAWPIVIHRPGRLWWVTLLMGFLINTAYLGFNVAPKFITAAEFGIICLLEAVLGPVWVFLLVGEIPSVWTCGGGLVLLSTMVAHEVATMLALRASTSATTVLVTKQHQGGRGSSSCSAGGISDLVNSQVMTTSRTSTKPSMDLPEVQIDSMSEA</sequence>
<organism evidence="3">
    <name type="scientific">Haptolina ericina</name>
    <dbReference type="NCBI Taxonomy" id="156174"/>
    <lineage>
        <taxon>Eukaryota</taxon>
        <taxon>Haptista</taxon>
        <taxon>Haptophyta</taxon>
        <taxon>Prymnesiophyceae</taxon>
        <taxon>Prymnesiales</taxon>
        <taxon>Prymnesiaceae</taxon>
        <taxon>Haptolina</taxon>
    </lineage>
</organism>
<accession>A0A7S3AZG5</accession>
<evidence type="ECO:0000256" key="1">
    <source>
        <dbReference type="SAM" id="MobiDB-lite"/>
    </source>
</evidence>
<dbReference type="EMBL" id="HBHX01037617">
    <property type="protein sequence ID" value="CAE0120225.1"/>
    <property type="molecule type" value="Transcribed_RNA"/>
</dbReference>
<protein>
    <recommendedName>
        <fullName evidence="4">EamA domain-containing protein</fullName>
    </recommendedName>
</protein>
<dbReference type="AlphaFoldDB" id="A0A7S3AZG5"/>
<feature type="transmembrane region" description="Helical" evidence="2">
    <location>
        <begin position="59"/>
        <end position="79"/>
    </location>
</feature>
<name>A0A7S3AZG5_9EUKA</name>
<gene>
    <name evidence="3" type="ORF">HERI1096_LOCUS20926</name>
</gene>
<evidence type="ECO:0000313" key="3">
    <source>
        <dbReference type="EMBL" id="CAE0120225.1"/>
    </source>
</evidence>
<reference evidence="3" key="1">
    <citation type="submission" date="2021-01" db="EMBL/GenBank/DDBJ databases">
        <authorList>
            <person name="Corre E."/>
            <person name="Pelletier E."/>
            <person name="Niang G."/>
            <person name="Scheremetjew M."/>
            <person name="Finn R."/>
            <person name="Kale V."/>
            <person name="Holt S."/>
            <person name="Cochrane G."/>
            <person name="Meng A."/>
            <person name="Brown T."/>
            <person name="Cohen L."/>
        </authorList>
    </citation>
    <scope>NUCLEOTIDE SEQUENCE</scope>
    <source>
        <strain evidence="3">CCMP281</strain>
    </source>
</reference>
<keyword evidence="2" id="KW-0812">Transmembrane</keyword>
<feature type="transmembrane region" description="Helical" evidence="2">
    <location>
        <begin position="125"/>
        <end position="143"/>
    </location>
</feature>
<evidence type="ECO:0000256" key="2">
    <source>
        <dbReference type="SAM" id="Phobius"/>
    </source>
</evidence>
<dbReference type="SUPFAM" id="SSF103481">
    <property type="entry name" value="Multidrug resistance efflux transporter EmrE"/>
    <property type="match status" value="1"/>
</dbReference>
<feature type="transmembrane region" description="Helical" evidence="2">
    <location>
        <begin position="155"/>
        <end position="173"/>
    </location>
</feature>
<evidence type="ECO:0008006" key="4">
    <source>
        <dbReference type="Google" id="ProtNLM"/>
    </source>
</evidence>
<dbReference type="InterPro" id="IPR037185">
    <property type="entry name" value="EmrE-like"/>
</dbReference>